<dbReference type="Proteomes" id="UP000504623">
    <property type="component" value="Unplaced"/>
</dbReference>
<comment type="subcellular location">
    <subcellularLocation>
        <location evidence="1">Cytoplasm</location>
    </subcellularLocation>
</comment>
<dbReference type="GeneID" id="102831372"/>
<dbReference type="PANTHER" id="PTHR13944">
    <property type="entry name" value="AGAP007712-PA"/>
    <property type="match status" value="1"/>
</dbReference>
<feature type="compositionally biased region" description="Basic and acidic residues" evidence="10">
    <location>
        <begin position="141"/>
        <end position="167"/>
    </location>
</feature>
<dbReference type="Gene3D" id="3.30.60.20">
    <property type="match status" value="1"/>
</dbReference>
<keyword evidence="7" id="KW-0862">Zinc</keyword>
<dbReference type="CTD" id="11214"/>
<feature type="coiled-coil region" evidence="9">
    <location>
        <begin position="964"/>
        <end position="991"/>
    </location>
</feature>
<dbReference type="FunFam" id="2.30.29.30:FF:000021">
    <property type="entry name" value="Rho guanine nucleotide exchange factor 2"/>
    <property type="match status" value="1"/>
</dbReference>
<keyword evidence="6" id="KW-0863">Zinc-finger</keyword>
<dbReference type="SUPFAM" id="SSF50729">
    <property type="entry name" value="PH domain-like"/>
    <property type="match status" value="1"/>
</dbReference>
<name>A0A9B0TMR4_CHRAS</name>
<dbReference type="CDD" id="cd20878">
    <property type="entry name" value="C1_AKAP13"/>
    <property type="match status" value="1"/>
</dbReference>
<feature type="region of interest" description="Disordered" evidence="10">
    <location>
        <begin position="1058"/>
        <end position="1116"/>
    </location>
</feature>
<dbReference type="PANTHER" id="PTHR13944:SF18">
    <property type="entry name" value="A-KINASE ANCHOR PROTEIN 13"/>
    <property type="match status" value="1"/>
</dbReference>
<feature type="compositionally biased region" description="Basic and acidic residues" evidence="10">
    <location>
        <begin position="1105"/>
        <end position="1116"/>
    </location>
</feature>
<feature type="region of interest" description="Disordered" evidence="10">
    <location>
        <begin position="65"/>
        <end position="180"/>
    </location>
</feature>
<evidence type="ECO:0000256" key="6">
    <source>
        <dbReference type="ARBA" id="ARBA00022771"/>
    </source>
</evidence>
<evidence type="ECO:0000256" key="5">
    <source>
        <dbReference type="ARBA" id="ARBA00022723"/>
    </source>
</evidence>
<dbReference type="GO" id="GO:0005737">
    <property type="term" value="C:cytoplasm"/>
    <property type="evidence" value="ECO:0007669"/>
    <property type="project" value="UniProtKB-SubCell"/>
</dbReference>
<dbReference type="InterPro" id="IPR035899">
    <property type="entry name" value="DBL_dom_sf"/>
</dbReference>
<dbReference type="InterPro" id="IPR046349">
    <property type="entry name" value="C1-like_sf"/>
</dbReference>
<dbReference type="PROSITE" id="PS50003">
    <property type="entry name" value="PH_DOMAIN"/>
    <property type="match status" value="1"/>
</dbReference>
<evidence type="ECO:0000313" key="15">
    <source>
        <dbReference type="RefSeq" id="XP_006867177.1"/>
    </source>
</evidence>
<dbReference type="Gene3D" id="1.20.900.10">
    <property type="entry name" value="Dbl homology (DH) domain"/>
    <property type="match status" value="1"/>
</dbReference>
<evidence type="ECO:0000313" key="14">
    <source>
        <dbReference type="Proteomes" id="UP000504623"/>
    </source>
</evidence>
<organism evidence="14 15">
    <name type="scientific">Chrysochloris asiatica</name>
    <name type="common">Cape golden mole</name>
    <dbReference type="NCBI Taxonomy" id="185453"/>
    <lineage>
        <taxon>Eukaryota</taxon>
        <taxon>Metazoa</taxon>
        <taxon>Chordata</taxon>
        <taxon>Craniata</taxon>
        <taxon>Vertebrata</taxon>
        <taxon>Euteleostomi</taxon>
        <taxon>Mammalia</taxon>
        <taxon>Eutheria</taxon>
        <taxon>Afrotheria</taxon>
        <taxon>Chrysochloridae</taxon>
        <taxon>Chrysochlorinae</taxon>
        <taxon>Chrysochloris</taxon>
    </lineage>
</organism>
<dbReference type="GO" id="GO:0005085">
    <property type="term" value="F:guanyl-nucleotide exchange factor activity"/>
    <property type="evidence" value="ECO:0007669"/>
    <property type="project" value="UniProtKB-KW"/>
</dbReference>
<dbReference type="CDD" id="cd00160">
    <property type="entry name" value="RhoGEF"/>
    <property type="match status" value="1"/>
</dbReference>
<evidence type="ECO:0000259" key="11">
    <source>
        <dbReference type="PROSITE" id="PS50003"/>
    </source>
</evidence>
<evidence type="ECO:0000256" key="8">
    <source>
        <dbReference type="ARBA" id="ARBA00023054"/>
    </source>
</evidence>
<evidence type="ECO:0000256" key="4">
    <source>
        <dbReference type="ARBA" id="ARBA00022658"/>
    </source>
</evidence>
<keyword evidence="14" id="KW-1185">Reference proteome</keyword>
<keyword evidence="8 9" id="KW-0175">Coiled coil</keyword>
<reference evidence="15" key="1">
    <citation type="submission" date="2025-08" db="UniProtKB">
        <authorList>
            <consortium name="RefSeq"/>
        </authorList>
    </citation>
    <scope>IDENTIFICATION</scope>
    <source>
        <tissue evidence="15">Spleen</tissue>
    </source>
</reference>
<feature type="compositionally biased region" description="Polar residues" evidence="10">
    <location>
        <begin position="128"/>
        <end position="139"/>
    </location>
</feature>
<feature type="region of interest" description="Disordered" evidence="10">
    <location>
        <begin position="362"/>
        <end position="407"/>
    </location>
</feature>
<dbReference type="Pfam" id="PF00621">
    <property type="entry name" value="RhoGEF"/>
    <property type="match status" value="1"/>
</dbReference>
<dbReference type="InterPro" id="IPR001849">
    <property type="entry name" value="PH_domain"/>
</dbReference>
<dbReference type="PROSITE" id="PS00479">
    <property type="entry name" value="ZF_DAG_PE_1"/>
    <property type="match status" value="1"/>
</dbReference>
<dbReference type="SMART" id="SM00325">
    <property type="entry name" value="RhoGEF"/>
    <property type="match status" value="1"/>
</dbReference>
<evidence type="ECO:0000259" key="13">
    <source>
        <dbReference type="PROSITE" id="PS50081"/>
    </source>
</evidence>
<dbReference type="SUPFAM" id="SSF57889">
    <property type="entry name" value="Cysteine-rich domain"/>
    <property type="match status" value="1"/>
</dbReference>
<protein>
    <submittedName>
        <fullName evidence="15">A-kinase anchor protein 13-like</fullName>
    </submittedName>
</protein>
<dbReference type="GO" id="GO:0005078">
    <property type="term" value="F:MAP-kinase scaffold activity"/>
    <property type="evidence" value="ECO:0007669"/>
    <property type="project" value="TreeGrafter"/>
</dbReference>
<dbReference type="InterPro" id="IPR041020">
    <property type="entry name" value="PH_16"/>
</dbReference>
<dbReference type="GO" id="GO:0008270">
    <property type="term" value="F:zinc ion binding"/>
    <property type="evidence" value="ECO:0007669"/>
    <property type="project" value="UniProtKB-KW"/>
</dbReference>
<feature type="domain" description="PH" evidence="11">
    <location>
        <begin position="844"/>
        <end position="946"/>
    </location>
</feature>
<evidence type="ECO:0000256" key="9">
    <source>
        <dbReference type="SAM" id="Coils"/>
    </source>
</evidence>
<evidence type="ECO:0000256" key="7">
    <source>
        <dbReference type="ARBA" id="ARBA00022833"/>
    </source>
</evidence>
<dbReference type="GO" id="GO:0016020">
    <property type="term" value="C:membrane"/>
    <property type="evidence" value="ECO:0007669"/>
    <property type="project" value="TreeGrafter"/>
</dbReference>
<dbReference type="SUPFAM" id="SSF48065">
    <property type="entry name" value="DBL homology domain (DH-domain)"/>
    <property type="match status" value="1"/>
</dbReference>
<evidence type="ECO:0000256" key="1">
    <source>
        <dbReference type="ARBA" id="ARBA00004496"/>
    </source>
</evidence>
<dbReference type="Pfam" id="PF17838">
    <property type="entry name" value="PH_16"/>
    <property type="match status" value="1"/>
</dbReference>
<feature type="compositionally biased region" description="Polar residues" evidence="10">
    <location>
        <begin position="1325"/>
        <end position="1341"/>
    </location>
</feature>
<feature type="compositionally biased region" description="Polar residues" evidence="10">
    <location>
        <begin position="85"/>
        <end position="96"/>
    </location>
</feature>
<dbReference type="PROSITE" id="PS50081">
    <property type="entry name" value="ZF_DAG_PE_2"/>
    <property type="match status" value="1"/>
</dbReference>
<proteinExistence type="predicted"/>
<dbReference type="OrthoDB" id="28045at2759"/>
<dbReference type="GO" id="GO:0015629">
    <property type="term" value="C:actin cytoskeleton"/>
    <property type="evidence" value="ECO:0007669"/>
    <property type="project" value="TreeGrafter"/>
</dbReference>
<keyword evidence="5" id="KW-0479">Metal-binding</keyword>
<dbReference type="InterPro" id="IPR002219">
    <property type="entry name" value="PKC_DAG/PE"/>
</dbReference>
<dbReference type="InterPro" id="IPR051632">
    <property type="entry name" value="Rho_GEF"/>
</dbReference>
<feature type="compositionally biased region" description="Polar residues" evidence="10">
    <location>
        <begin position="239"/>
        <end position="250"/>
    </location>
</feature>
<feature type="region of interest" description="Disordered" evidence="10">
    <location>
        <begin position="239"/>
        <end position="259"/>
    </location>
</feature>
<feature type="compositionally biased region" description="Polar residues" evidence="10">
    <location>
        <begin position="1173"/>
        <end position="1182"/>
    </location>
</feature>
<feature type="compositionally biased region" description="Basic and acidic residues" evidence="10">
    <location>
        <begin position="375"/>
        <end position="402"/>
    </location>
</feature>
<dbReference type="Gene3D" id="2.30.29.30">
    <property type="entry name" value="Pleckstrin-homology domain (PH domain)/Phosphotyrosine-binding domain (PTB)"/>
    <property type="match status" value="1"/>
</dbReference>
<feature type="domain" description="Phorbol-ester/DAG-type" evidence="13">
    <location>
        <begin position="405"/>
        <end position="452"/>
    </location>
</feature>
<sequence length="1416" mass="159435">MYERHKRRYSLCDISKVDRTVDVVLLKINQESWCTIEPCSKPTSLLASKQNPECESFLDAGLDGECSSSQGGLNRESGSDPDLFHSTSDEMSSSIFSKPEEEQSVCDITGSSSSTDDTASLDRHSSHGSDVSLPQTSNRSKSKDPQSLDAFESHELRGVRQETEREPACSGDMEEEEMDSITEVPANCSLLRGSLRSLSPFRRHSWGPGKNAASDAEMNHRSFSLEGLTGGTVGRNKVSSSLEGNSTNTKAFGGQERGDSLVSLSEEDLESGQREHRMFDQQTSHRSKQQGFNYCTSAISSPLTKSISLMTISHPGLDNTRLFHNTSANLTESITEENYRFLPQSPSKKDFEGKSGTKVSRTFSYIRNKMSSSKKSKEKEKEKEKIKEKEKDSKEKEKDKKTLNGHTFSSIPVVGPISCSQCVKPFTNKDAYTCANCGAFVHKGCRESLASCAKVKMKPKGSLQAHDTSSLPTVIMRNKSSQPKERPRSAVLLADETTAAPMFTNRRSQQSVALSKSVSIQNIAGVGSEESMSSTWKFLSHSTDSLNKISKVNESTESLTDEGVGTDMNEGQLLGDFETDSKQLEAESWSRIVDSKFLKQQKKDVIKRQEVIYELMQTELHHVRTLKVMSDVYRRGMLTDLLFEQQMVEKLFPCLDELISIHSQFFQRILERKKESLVDRSEKNFLIRRMGDVLVNQFSGENAERLKKTYGKFCGQHNQSVNYFKDLCTKDKRFQAFVKKKMSSSVVRRLGIPECILLVTQRITKYPVLFQRILQYTKDNEAEQEDVAQSLSLVKDVIGAVDSKVASYEKKVRLNEIYMKTDSKSIMRMKSGQMFAKEDLKRKKLVRDGSVLLKNVAGRLKEVQAVLLTDILVFLQEKDQKYVFASLDQKSTVISLKKLIVREVAHEEKGLFLISMGMKDPEMVEVHASSKEERNSWIHIIQDTINTLNRDEDEGIPSENEEEKKMLDTKAREFKEQLQQKDQQILQLLEEKETIFRDMTECSTPLPEDCSPTHSSRILFRSNTEEALKGGSLMRSAINEVEILQGLVSGSLGGTLGPAVSSPVEQEGTVGPVSLPRRAETFGGFDSHQMNASKGGEEEEGDDGQDLRRAESDSGLKKGGNANLGFLLKRNSEVIQSIVHLHELLSTLQGVVLQQDSYIEDQKLTLTERALARSSSRPNSLIEQEKQRSLEKHRQDLANLQRQQVQHLEERRRREREWEAREKELQQREVLLMQWEERVQRGQQDLDRDREELQQKKSTYQCDLERLRAAQKQLEREQERLSQRQMGQDLCQASPHTKVMRIPSFYANPEEPPLPSAPSIAKSGSLDSELSVSPKRNSLSRTQKDKGPFHILSSANQTSKAPEGQSLPPASTSARLFGLAKPKEKKEKKKKSKGSRSQPGDGPVSEVAAENEEIFC</sequence>
<evidence type="ECO:0000256" key="10">
    <source>
        <dbReference type="SAM" id="MobiDB-lite"/>
    </source>
</evidence>
<evidence type="ECO:0000259" key="12">
    <source>
        <dbReference type="PROSITE" id="PS50010"/>
    </source>
</evidence>
<dbReference type="InterPro" id="IPR000219">
    <property type="entry name" value="DH_dom"/>
</dbReference>
<dbReference type="PROSITE" id="PS50010">
    <property type="entry name" value="DH_2"/>
    <property type="match status" value="1"/>
</dbReference>
<evidence type="ECO:0000256" key="2">
    <source>
        <dbReference type="ARBA" id="ARBA00022490"/>
    </source>
</evidence>
<dbReference type="GO" id="GO:0035023">
    <property type="term" value="P:regulation of Rho protein signal transduction"/>
    <property type="evidence" value="ECO:0007669"/>
    <property type="project" value="TreeGrafter"/>
</dbReference>
<feature type="region of interest" description="Disordered" evidence="10">
    <location>
        <begin position="1171"/>
        <end position="1190"/>
    </location>
</feature>
<dbReference type="CDD" id="cd13392">
    <property type="entry name" value="PH_AKAP13"/>
    <property type="match status" value="1"/>
</dbReference>
<feature type="compositionally biased region" description="Low complexity" evidence="10">
    <location>
        <begin position="107"/>
        <end position="118"/>
    </location>
</feature>
<dbReference type="GO" id="GO:0071875">
    <property type="term" value="P:adrenergic receptor signaling pathway"/>
    <property type="evidence" value="ECO:0007669"/>
    <property type="project" value="TreeGrafter"/>
</dbReference>
<dbReference type="GO" id="GO:0043123">
    <property type="term" value="P:positive regulation of canonical NF-kappaB signal transduction"/>
    <property type="evidence" value="ECO:0007669"/>
    <property type="project" value="TreeGrafter"/>
</dbReference>
<keyword evidence="3" id="KW-0597">Phosphoprotein</keyword>
<dbReference type="SMART" id="SM00109">
    <property type="entry name" value="C1"/>
    <property type="match status" value="1"/>
</dbReference>
<keyword evidence="4" id="KW-0344">Guanine-nucleotide releasing factor</keyword>
<dbReference type="RefSeq" id="XP_006867177.1">
    <property type="nucleotide sequence ID" value="XM_006867115.1"/>
</dbReference>
<gene>
    <name evidence="15" type="primary">AKAP13</name>
</gene>
<dbReference type="FunFam" id="1.20.900.10:FF:000004">
    <property type="entry name" value="Rho guanine nucleotide exchange factor 2"/>
    <property type="match status" value="1"/>
</dbReference>
<feature type="domain" description="DH" evidence="12">
    <location>
        <begin position="607"/>
        <end position="804"/>
    </location>
</feature>
<dbReference type="InterPro" id="IPR011993">
    <property type="entry name" value="PH-like_dom_sf"/>
</dbReference>
<feature type="region of interest" description="Disordered" evidence="10">
    <location>
        <begin position="1306"/>
        <end position="1416"/>
    </location>
</feature>
<accession>A0A9B0TMR4</accession>
<keyword evidence="2" id="KW-0963">Cytoplasm</keyword>
<evidence type="ECO:0000256" key="3">
    <source>
        <dbReference type="ARBA" id="ARBA00022553"/>
    </source>
</evidence>
<dbReference type="SMART" id="SM00233">
    <property type="entry name" value="PH"/>
    <property type="match status" value="1"/>
</dbReference>